<dbReference type="FunFam" id="1.10.630.10:FF:000018">
    <property type="entry name" value="Cytochrome P450 monooxygenase"/>
    <property type="match status" value="1"/>
</dbReference>
<dbReference type="Gene3D" id="1.10.630.10">
    <property type="entry name" value="Cytochrome P450"/>
    <property type="match status" value="1"/>
</dbReference>
<comment type="similarity">
    <text evidence="1 7">Belongs to the cytochrome P450 family.</text>
</comment>
<dbReference type="CDD" id="cd11033">
    <property type="entry name" value="CYP142-like"/>
    <property type="match status" value="1"/>
</dbReference>
<evidence type="ECO:0000256" key="6">
    <source>
        <dbReference type="ARBA" id="ARBA00023033"/>
    </source>
</evidence>
<evidence type="ECO:0000256" key="1">
    <source>
        <dbReference type="ARBA" id="ARBA00010617"/>
    </source>
</evidence>
<dbReference type="InterPro" id="IPR002397">
    <property type="entry name" value="Cyt_P450_B"/>
</dbReference>
<gene>
    <name evidence="8" type="ORF">E2F43_11425</name>
</gene>
<dbReference type="GO" id="GO:0008395">
    <property type="term" value="F:steroid hydroxylase activity"/>
    <property type="evidence" value="ECO:0007669"/>
    <property type="project" value="TreeGrafter"/>
</dbReference>
<keyword evidence="9" id="KW-1185">Reference proteome</keyword>
<dbReference type="PANTHER" id="PTHR46696">
    <property type="entry name" value="P450, PUTATIVE (EUROFUNG)-RELATED"/>
    <property type="match status" value="1"/>
</dbReference>
<keyword evidence="3 7" id="KW-0479">Metal-binding</keyword>
<keyword evidence="6 7" id="KW-0503">Monooxygenase</keyword>
<comment type="caution">
    <text evidence="8">The sequence shown here is derived from an EMBL/GenBank/DDBJ whole genome shotgun (WGS) entry which is preliminary data.</text>
</comment>
<dbReference type="InterPro" id="IPR036396">
    <property type="entry name" value="Cyt_P450_sf"/>
</dbReference>
<keyword evidence="5 7" id="KW-0408">Iron</keyword>
<proteinExistence type="inferred from homology"/>
<dbReference type="SUPFAM" id="SSF48264">
    <property type="entry name" value="Cytochrome P450"/>
    <property type="match status" value="1"/>
</dbReference>
<dbReference type="PROSITE" id="PS00086">
    <property type="entry name" value="CYTOCHROME_P450"/>
    <property type="match status" value="1"/>
</dbReference>
<protein>
    <submittedName>
        <fullName evidence="8">Cytochrome P450</fullName>
    </submittedName>
</protein>
<keyword evidence="4 7" id="KW-0560">Oxidoreductase</keyword>
<dbReference type="InterPro" id="IPR017972">
    <property type="entry name" value="Cyt_P450_CS"/>
</dbReference>
<dbReference type="GO" id="GO:0020037">
    <property type="term" value="F:heme binding"/>
    <property type="evidence" value="ECO:0007669"/>
    <property type="project" value="InterPro"/>
</dbReference>
<evidence type="ECO:0000256" key="4">
    <source>
        <dbReference type="ARBA" id="ARBA00023002"/>
    </source>
</evidence>
<keyword evidence="2 7" id="KW-0349">Heme</keyword>
<dbReference type="EMBL" id="SMSE01000002">
    <property type="protein sequence ID" value="TDG14088.1"/>
    <property type="molecule type" value="Genomic_DNA"/>
</dbReference>
<sequence length="422" mass="48466">MNKCPFADFQNLIDPDTYANGMPYDELARIRRSGPIHYMDDPTRGVPYWLVTGRDEIDFISKNPQLFSNEARTALADEFTQEEIDSIQSNMTINMDPPRQMKSRKIVRATFTPRAVDSYEARFREHAKNIVDKVASRGECEFVEEVAAELPLLAILELCGIPAEDRKDFFEWTNTMMFNQDSEMAVDQEAAQIASFHVIEYAMKLAAEHKDNPKDDIIGALLRGTEREEGLNEDEFVWFFLMLIAAGNESTRTVTSHGMRLLMDHPDQLEYLVENPDRIPGACEEMLRYNTAFILMRRTAMEDVEIAGKQISKGDKIILHYHTVNQDESIFGEDAMAFDVRRAERMPDLYNQHRAFGIGQHFCLGTHLARLEMRVMFEEIIPRLRHPKLAGPIEYTRSSLVNGIKRMPITFDPEVKQDEAAA</sequence>
<dbReference type="PRINTS" id="PR00359">
    <property type="entry name" value="BP450"/>
</dbReference>
<dbReference type="GO" id="GO:0036199">
    <property type="term" value="F:cholest-4-en-3-one 26-monooxygenase activity"/>
    <property type="evidence" value="ECO:0007669"/>
    <property type="project" value="TreeGrafter"/>
</dbReference>
<dbReference type="Proteomes" id="UP000295554">
    <property type="component" value="Unassembled WGS sequence"/>
</dbReference>
<evidence type="ECO:0000256" key="2">
    <source>
        <dbReference type="ARBA" id="ARBA00022617"/>
    </source>
</evidence>
<evidence type="ECO:0000313" key="9">
    <source>
        <dbReference type="Proteomes" id="UP000295554"/>
    </source>
</evidence>
<dbReference type="AlphaFoldDB" id="A0A4R5LT27"/>
<dbReference type="InterPro" id="IPR001128">
    <property type="entry name" value="Cyt_P450"/>
</dbReference>
<dbReference type="GO" id="GO:0005506">
    <property type="term" value="F:iron ion binding"/>
    <property type="evidence" value="ECO:0007669"/>
    <property type="project" value="InterPro"/>
</dbReference>
<evidence type="ECO:0000256" key="5">
    <source>
        <dbReference type="ARBA" id="ARBA00023004"/>
    </source>
</evidence>
<evidence type="ECO:0000256" key="3">
    <source>
        <dbReference type="ARBA" id="ARBA00022723"/>
    </source>
</evidence>
<dbReference type="GO" id="GO:0006707">
    <property type="term" value="P:cholesterol catabolic process"/>
    <property type="evidence" value="ECO:0007669"/>
    <property type="project" value="TreeGrafter"/>
</dbReference>
<dbReference type="RefSeq" id="WP_133212703.1">
    <property type="nucleotide sequence ID" value="NZ_SMSE01000002.1"/>
</dbReference>
<dbReference type="PANTHER" id="PTHR46696:SF4">
    <property type="entry name" value="BIOTIN BIOSYNTHESIS CYTOCHROME P450"/>
    <property type="match status" value="1"/>
</dbReference>
<name>A0A4R5LT27_9GAMM</name>
<dbReference type="OrthoDB" id="7052847at2"/>
<evidence type="ECO:0000313" key="8">
    <source>
        <dbReference type="EMBL" id="TDG14088.1"/>
    </source>
</evidence>
<organism evidence="8 9">
    <name type="scientific">Seongchinamella unica</name>
    <dbReference type="NCBI Taxonomy" id="2547392"/>
    <lineage>
        <taxon>Bacteria</taxon>
        <taxon>Pseudomonadati</taxon>
        <taxon>Pseudomonadota</taxon>
        <taxon>Gammaproteobacteria</taxon>
        <taxon>Cellvibrionales</taxon>
        <taxon>Halieaceae</taxon>
        <taxon>Seongchinamella</taxon>
    </lineage>
</organism>
<accession>A0A4R5LT27</accession>
<dbReference type="Pfam" id="PF00067">
    <property type="entry name" value="p450"/>
    <property type="match status" value="1"/>
</dbReference>
<reference evidence="8 9" key="1">
    <citation type="submission" date="2019-03" db="EMBL/GenBank/DDBJ databases">
        <title>Seongchinamella monodicae gen. nov., sp. nov., a novel member of the Gammaproteobacteria isolated from a tidal mudflat of beach.</title>
        <authorList>
            <person name="Yang H.G."/>
            <person name="Kang J.W."/>
            <person name="Lee S.D."/>
        </authorList>
    </citation>
    <scope>NUCLEOTIDE SEQUENCE [LARGE SCALE GENOMIC DNA]</scope>
    <source>
        <strain evidence="8 9">GH4-78</strain>
    </source>
</reference>
<evidence type="ECO:0000256" key="7">
    <source>
        <dbReference type="RuleBase" id="RU000461"/>
    </source>
</evidence>